<dbReference type="RefSeq" id="WP_172839138.1">
    <property type="nucleotide sequence ID" value="NZ_LT838272.1"/>
</dbReference>
<proteinExistence type="predicted"/>
<reference evidence="4 5" key="1">
    <citation type="submission" date="2017-04" db="EMBL/GenBank/DDBJ databases">
        <authorList>
            <person name="Afonso C.L."/>
            <person name="Miller P.J."/>
            <person name="Scott M.A."/>
            <person name="Spackman E."/>
            <person name="Goraichik I."/>
            <person name="Dimitrov K.M."/>
            <person name="Suarez D.L."/>
            <person name="Swayne D.E."/>
        </authorList>
    </citation>
    <scope>NUCLEOTIDE SEQUENCE [LARGE SCALE GENOMIC DNA]</scope>
    <source>
        <strain evidence="4 5">ToBE</strain>
    </source>
</reference>
<evidence type="ECO:0000259" key="2">
    <source>
        <dbReference type="Pfam" id="PF00534"/>
    </source>
</evidence>
<evidence type="ECO:0000259" key="3">
    <source>
        <dbReference type="Pfam" id="PF13439"/>
    </source>
</evidence>
<evidence type="ECO:0000313" key="5">
    <source>
        <dbReference type="Proteomes" id="UP000192569"/>
    </source>
</evidence>
<dbReference type="GO" id="GO:0016757">
    <property type="term" value="F:glycosyltransferase activity"/>
    <property type="evidence" value="ECO:0007669"/>
    <property type="project" value="InterPro"/>
</dbReference>
<evidence type="ECO:0000256" key="1">
    <source>
        <dbReference type="ARBA" id="ARBA00022679"/>
    </source>
</evidence>
<keyword evidence="1 4" id="KW-0808">Transferase</keyword>
<feature type="domain" description="Glycosyltransferase subfamily 4-like N-terminal" evidence="3">
    <location>
        <begin position="52"/>
        <end position="196"/>
    </location>
</feature>
<dbReference type="SUPFAM" id="SSF53756">
    <property type="entry name" value="UDP-Glycosyltransferase/glycogen phosphorylase"/>
    <property type="match status" value="1"/>
</dbReference>
<dbReference type="Pfam" id="PF13439">
    <property type="entry name" value="Glyco_transf_4"/>
    <property type="match status" value="1"/>
</dbReference>
<name>A0A1W1VXX4_9FIRM</name>
<dbReference type="PANTHER" id="PTHR46401">
    <property type="entry name" value="GLYCOSYLTRANSFERASE WBBK-RELATED"/>
    <property type="match status" value="1"/>
</dbReference>
<dbReference type="EMBL" id="LT838272">
    <property type="protein sequence ID" value="SMB98227.1"/>
    <property type="molecule type" value="Genomic_DNA"/>
</dbReference>
<dbReference type="InterPro" id="IPR028098">
    <property type="entry name" value="Glyco_trans_4-like_N"/>
</dbReference>
<protein>
    <submittedName>
        <fullName evidence="4">Glycosyltransferase involved in cell wall bisynthesis</fullName>
    </submittedName>
</protein>
<dbReference type="Proteomes" id="UP000192569">
    <property type="component" value="Chromosome I"/>
</dbReference>
<dbReference type="STRING" id="698762.SAMN00808754_2211"/>
<dbReference type="Pfam" id="PF00534">
    <property type="entry name" value="Glycos_transf_1"/>
    <property type="match status" value="1"/>
</dbReference>
<dbReference type="InterPro" id="IPR001296">
    <property type="entry name" value="Glyco_trans_1"/>
</dbReference>
<dbReference type="FunFam" id="3.40.50.2000:FF:000119">
    <property type="entry name" value="Glycosyl transferase group 1"/>
    <property type="match status" value="1"/>
</dbReference>
<keyword evidence="5" id="KW-1185">Reference proteome</keyword>
<accession>A0A1W1VXX4</accession>
<dbReference type="Gene3D" id="3.40.50.2000">
    <property type="entry name" value="Glycogen Phosphorylase B"/>
    <property type="match status" value="2"/>
</dbReference>
<dbReference type="PANTHER" id="PTHR46401:SF2">
    <property type="entry name" value="GLYCOSYLTRANSFERASE WBBK-RELATED"/>
    <property type="match status" value="1"/>
</dbReference>
<sequence>MSLKLLLNTTPLLHPLTGIGNYILNLAEQFNLLAPENEYLYFYNGRVSRRLITYETSKPLQQFYRLKEVAKSCLSTIPFVEQVARRSWNLLKTIKKALGRPLDVYQGIDVYFEPNFILLDLPAKKKVVTVHDLSFYLHPEWFVEGVLQFKEVFIKKLGYADRVITGSRTVKEEVCNTLNLPEDRVVSIYNGVDHNRFREYPRDMLMDWAYLNRLPSNFILYVGNIEPRKNLLKVIKAYSLLPPHIKREYKLVLVGFKGWKNREVMEAIASTENVLYIGYVSAQDLPYYYNLASFFVYMSLYEGFGLPPLEAMACGIPVLVSDIPVFREILSDAALYADPLDVEEIASKMTLLIEQADLRSKLVKKGKERAAFFNWEKTATDHLNLFYTLVER</sequence>
<evidence type="ECO:0000313" key="4">
    <source>
        <dbReference type="EMBL" id="SMB98227.1"/>
    </source>
</evidence>
<feature type="domain" description="Glycosyl transferase family 1" evidence="2">
    <location>
        <begin position="215"/>
        <end position="369"/>
    </location>
</feature>
<organism evidence="4 5">
    <name type="scientific">Thermanaeromonas toyohensis ToBE</name>
    <dbReference type="NCBI Taxonomy" id="698762"/>
    <lineage>
        <taxon>Bacteria</taxon>
        <taxon>Bacillati</taxon>
        <taxon>Bacillota</taxon>
        <taxon>Clostridia</taxon>
        <taxon>Neomoorellales</taxon>
        <taxon>Neomoorellaceae</taxon>
        <taxon>Thermanaeromonas</taxon>
    </lineage>
</organism>
<dbReference type="CDD" id="cd03809">
    <property type="entry name" value="GT4_MtfB-like"/>
    <property type="match status" value="1"/>
</dbReference>
<gene>
    <name evidence="4" type="ORF">SAMN00808754_2211</name>
</gene>
<dbReference type="AlphaFoldDB" id="A0A1W1VXX4"/>